<feature type="compositionally biased region" description="Gly residues" evidence="1">
    <location>
        <begin position="349"/>
        <end position="375"/>
    </location>
</feature>
<dbReference type="RefSeq" id="XP_056482794.1">
    <property type="nucleotide sequence ID" value="XM_056636764.1"/>
</dbReference>
<protein>
    <submittedName>
        <fullName evidence="3">Aromatic compound dioxygenase</fullName>
    </submittedName>
</protein>
<dbReference type="GO" id="GO:0016702">
    <property type="term" value="F:oxidoreductase activity, acting on single donors with incorporation of molecular oxygen, incorporation of two atoms of oxygen"/>
    <property type="evidence" value="ECO:0007669"/>
    <property type="project" value="InterPro"/>
</dbReference>
<dbReference type="GeneID" id="81375744"/>
<feature type="region of interest" description="Disordered" evidence="1">
    <location>
        <begin position="343"/>
        <end position="375"/>
    </location>
</feature>
<sequence length="375" mass="39980">MHLNALWKLCLLGLSLPVALGHPGEHEAEDDEVTIIHKRMFKENARRGLDQCAKRFEESGFNARAETRRRALYDLHRRSLASRDTDSVLDTSHLVTDSSITASTDAADLFTSSSTCVLNPEGEVGPFYVLGELVRSNLVEDEEGVPVILDVQFVDVTTCDPIEDLYFDIWNCNSTGVYSGVVSNGNGNSNDESNIDATFLRGIQPSDSDGVVTFNTLFPGHYSGRTTHHHVIAHLDVTVLSNGTITGGTVAHIGQLFWDQDLIYEVEAVSPYSTNTVTITTNADDRVFATETEDTTSDPVFNYVKLGDDLSDGLLGYITIAVDTSATYDPTYSFVYTANGGVAESGGSDEIGGDGGSSSSPGGGGSGGAGGGPSQ</sequence>
<keyword evidence="3" id="KW-0223">Dioxygenase</keyword>
<proteinExistence type="predicted"/>
<evidence type="ECO:0000256" key="1">
    <source>
        <dbReference type="SAM" id="MobiDB-lite"/>
    </source>
</evidence>
<evidence type="ECO:0000313" key="4">
    <source>
        <dbReference type="Proteomes" id="UP001147747"/>
    </source>
</evidence>
<keyword evidence="3" id="KW-0560">Oxidoreductase</keyword>
<evidence type="ECO:0000313" key="3">
    <source>
        <dbReference type="EMBL" id="KAJ5379008.1"/>
    </source>
</evidence>
<keyword evidence="4" id="KW-1185">Reference proteome</keyword>
<dbReference type="CDD" id="cd03457">
    <property type="entry name" value="intradiol_dioxygenase_like"/>
    <property type="match status" value="1"/>
</dbReference>
<comment type="caution">
    <text evidence="3">The sequence shown here is derived from an EMBL/GenBank/DDBJ whole genome shotgun (WGS) entry which is preliminary data.</text>
</comment>
<name>A0A9W9SI81_9EURO</name>
<dbReference type="EMBL" id="JAPZBU010000011">
    <property type="protein sequence ID" value="KAJ5379008.1"/>
    <property type="molecule type" value="Genomic_DNA"/>
</dbReference>
<gene>
    <name evidence="3" type="ORF">N7509_012127</name>
</gene>
<dbReference type="Proteomes" id="UP001147747">
    <property type="component" value="Unassembled WGS sequence"/>
</dbReference>
<dbReference type="GO" id="GO:0005506">
    <property type="term" value="F:iron ion binding"/>
    <property type="evidence" value="ECO:0007669"/>
    <property type="project" value="InterPro"/>
</dbReference>
<dbReference type="Gene3D" id="2.60.130.10">
    <property type="entry name" value="Aromatic compound dioxygenase"/>
    <property type="match status" value="1"/>
</dbReference>
<reference evidence="3" key="1">
    <citation type="submission" date="2022-12" db="EMBL/GenBank/DDBJ databases">
        <authorList>
            <person name="Petersen C."/>
        </authorList>
    </citation>
    <scope>NUCLEOTIDE SEQUENCE</scope>
    <source>
        <strain evidence="3">IBT 29677</strain>
    </source>
</reference>
<dbReference type="AlphaFoldDB" id="A0A9W9SI81"/>
<keyword evidence="2" id="KW-0732">Signal</keyword>
<feature type="signal peptide" evidence="2">
    <location>
        <begin position="1"/>
        <end position="21"/>
    </location>
</feature>
<organism evidence="3 4">
    <name type="scientific">Penicillium cosmopolitanum</name>
    <dbReference type="NCBI Taxonomy" id="1131564"/>
    <lineage>
        <taxon>Eukaryota</taxon>
        <taxon>Fungi</taxon>
        <taxon>Dikarya</taxon>
        <taxon>Ascomycota</taxon>
        <taxon>Pezizomycotina</taxon>
        <taxon>Eurotiomycetes</taxon>
        <taxon>Eurotiomycetidae</taxon>
        <taxon>Eurotiales</taxon>
        <taxon>Aspergillaceae</taxon>
        <taxon>Penicillium</taxon>
    </lineage>
</organism>
<evidence type="ECO:0000256" key="2">
    <source>
        <dbReference type="SAM" id="SignalP"/>
    </source>
</evidence>
<dbReference type="InterPro" id="IPR015889">
    <property type="entry name" value="Intradiol_dOase_core"/>
</dbReference>
<dbReference type="SUPFAM" id="SSF49482">
    <property type="entry name" value="Aromatic compound dioxygenase"/>
    <property type="match status" value="1"/>
</dbReference>
<feature type="chain" id="PRO_5040873451" evidence="2">
    <location>
        <begin position="22"/>
        <end position="375"/>
    </location>
</feature>
<dbReference type="OrthoDB" id="121380at2759"/>
<dbReference type="PANTHER" id="PTHR34315:SF9">
    <property type="entry name" value="INTRADIOL RING-CLEAVAGE DIOXYGENASES DOMAIN-CONTAINING PROTEIN-RELATED"/>
    <property type="match status" value="1"/>
</dbReference>
<reference evidence="3" key="2">
    <citation type="journal article" date="2023" name="IMA Fungus">
        <title>Comparative genomic study of the Penicillium genus elucidates a diverse pangenome and 15 lateral gene transfer events.</title>
        <authorList>
            <person name="Petersen C."/>
            <person name="Sorensen T."/>
            <person name="Nielsen M.R."/>
            <person name="Sondergaard T.E."/>
            <person name="Sorensen J.L."/>
            <person name="Fitzpatrick D.A."/>
            <person name="Frisvad J.C."/>
            <person name="Nielsen K.L."/>
        </authorList>
    </citation>
    <scope>NUCLEOTIDE SEQUENCE</scope>
    <source>
        <strain evidence="3">IBT 29677</strain>
    </source>
</reference>
<accession>A0A9W9SI81</accession>
<dbReference type="PANTHER" id="PTHR34315">
    <property type="match status" value="1"/>
</dbReference>